<evidence type="ECO:0000256" key="2">
    <source>
        <dbReference type="ARBA" id="ARBA00022481"/>
    </source>
</evidence>
<evidence type="ECO:0000256" key="1">
    <source>
        <dbReference type="ARBA" id="ARBA00004167"/>
    </source>
</evidence>
<protein>
    <submittedName>
        <fullName evidence="7">Putative major pilin subunit</fullName>
    </submittedName>
</protein>
<evidence type="ECO:0000256" key="5">
    <source>
        <dbReference type="ARBA" id="ARBA00023136"/>
    </source>
</evidence>
<keyword evidence="2" id="KW-0488">Methylation</keyword>
<keyword evidence="3 6" id="KW-0812">Transmembrane</keyword>
<evidence type="ECO:0000313" key="8">
    <source>
        <dbReference type="Proteomes" id="UP000095544"/>
    </source>
</evidence>
<feature type="transmembrane region" description="Helical" evidence="6">
    <location>
        <begin position="20"/>
        <end position="39"/>
    </location>
</feature>
<dbReference type="GO" id="GO:0016020">
    <property type="term" value="C:membrane"/>
    <property type="evidence" value="ECO:0007669"/>
    <property type="project" value="UniProtKB-SubCell"/>
</dbReference>
<evidence type="ECO:0000256" key="3">
    <source>
        <dbReference type="ARBA" id="ARBA00022692"/>
    </source>
</evidence>
<organism evidence="7 8">
    <name type="scientific">Faecalicatena contorta</name>
    <dbReference type="NCBI Taxonomy" id="39482"/>
    <lineage>
        <taxon>Bacteria</taxon>
        <taxon>Bacillati</taxon>
        <taxon>Bacillota</taxon>
        <taxon>Clostridia</taxon>
        <taxon>Lachnospirales</taxon>
        <taxon>Lachnospiraceae</taxon>
        <taxon>Faecalicatena</taxon>
    </lineage>
</organism>
<dbReference type="STRING" id="39482.ERS852491_03022"/>
<dbReference type="RefSeq" id="WP_055153971.1">
    <property type="nucleotide sequence ID" value="NZ_CYZU01000029.1"/>
</dbReference>
<dbReference type="PROSITE" id="PS00409">
    <property type="entry name" value="PROKAR_NTER_METHYL"/>
    <property type="match status" value="1"/>
</dbReference>
<reference evidence="7 8" key="1">
    <citation type="submission" date="2015-09" db="EMBL/GenBank/DDBJ databases">
        <authorList>
            <consortium name="Pathogen Informatics"/>
        </authorList>
    </citation>
    <scope>NUCLEOTIDE SEQUENCE [LARGE SCALE GENOMIC DNA]</scope>
    <source>
        <strain evidence="7 8">2789STDY5834876</strain>
    </source>
</reference>
<dbReference type="OrthoDB" id="2059643at2"/>
<dbReference type="InterPro" id="IPR045584">
    <property type="entry name" value="Pilin-like"/>
</dbReference>
<evidence type="ECO:0000256" key="6">
    <source>
        <dbReference type="SAM" id="Phobius"/>
    </source>
</evidence>
<dbReference type="Pfam" id="PF07963">
    <property type="entry name" value="N_methyl"/>
    <property type="match status" value="1"/>
</dbReference>
<name>A0A174H7V8_9FIRM</name>
<comment type="subcellular location">
    <subcellularLocation>
        <location evidence="1">Membrane</location>
        <topology evidence="1">Single-pass membrane protein</topology>
    </subcellularLocation>
</comment>
<dbReference type="SUPFAM" id="SSF54523">
    <property type="entry name" value="Pili subunits"/>
    <property type="match status" value="1"/>
</dbReference>
<gene>
    <name evidence="7" type="ORF">ERS852491_03022</name>
</gene>
<dbReference type="NCBIfam" id="TIGR02532">
    <property type="entry name" value="IV_pilin_GFxxxE"/>
    <property type="match status" value="1"/>
</dbReference>
<dbReference type="PANTHER" id="PTHR30093:SF44">
    <property type="entry name" value="TYPE II SECRETION SYSTEM CORE PROTEIN G"/>
    <property type="match status" value="1"/>
</dbReference>
<dbReference type="PANTHER" id="PTHR30093">
    <property type="entry name" value="GENERAL SECRETION PATHWAY PROTEIN G"/>
    <property type="match status" value="1"/>
</dbReference>
<dbReference type="Proteomes" id="UP000095544">
    <property type="component" value="Unassembled WGS sequence"/>
</dbReference>
<accession>A0A174H7V8</accession>
<proteinExistence type="predicted"/>
<dbReference type="InterPro" id="IPR012902">
    <property type="entry name" value="N_methyl_site"/>
</dbReference>
<keyword evidence="5 6" id="KW-0472">Membrane</keyword>
<sequence>MFKKLRQKAKNKKGFTLVELIVVIVIILVLAAVLVPSLLRYVDKANKANCKADAATILSQLQADYAASQANEQTGVSALGDDYKVNGVEVLNRAATVAAPANKAVYTVTAVADSSAGAQTYNEITRFAYNNGKYTATWNMNGGTGVTAGWTVTKN</sequence>
<evidence type="ECO:0000313" key="7">
    <source>
        <dbReference type="EMBL" id="CUO70321.1"/>
    </source>
</evidence>
<dbReference type="Gene3D" id="3.30.700.10">
    <property type="entry name" value="Glycoprotein, Type 4 Pilin"/>
    <property type="match status" value="1"/>
</dbReference>
<dbReference type="EMBL" id="CYZU01000029">
    <property type="protein sequence ID" value="CUO70321.1"/>
    <property type="molecule type" value="Genomic_DNA"/>
</dbReference>
<dbReference type="AlphaFoldDB" id="A0A174H7V8"/>
<keyword evidence="4 6" id="KW-1133">Transmembrane helix</keyword>
<evidence type="ECO:0000256" key="4">
    <source>
        <dbReference type="ARBA" id="ARBA00022989"/>
    </source>
</evidence>